<dbReference type="EMBL" id="JAULSR010000012">
    <property type="protein sequence ID" value="KAK0609742.1"/>
    <property type="molecule type" value="Genomic_DNA"/>
</dbReference>
<evidence type="ECO:0000313" key="2">
    <source>
        <dbReference type="EMBL" id="KAK0609742.1"/>
    </source>
</evidence>
<accession>A0AA39TGC5</accession>
<dbReference type="AlphaFoldDB" id="A0AA39TGC5"/>
<comment type="caution">
    <text evidence="2">The sequence shown here is derived from an EMBL/GenBank/DDBJ whole genome shotgun (WGS) entry which is preliminary data.</text>
</comment>
<reference evidence="2" key="1">
    <citation type="submission" date="2023-06" db="EMBL/GenBank/DDBJ databases">
        <title>Genome-scale phylogeny and comparative genomics of the fungal order Sordariales.</title>
        <authorList>
            <consortium name="Lawrence Berkeley National Laboratory"/>
            <person name="Hensen N."/>
            <person name="Bonometti L."/>
            <person name="Westerberg I."/>
            <person name="Brannstrom I.O."/>
            <person name="Guillou S."/>
            <person name="Cros-Aarteil S."/>
            <person name="Calhoun S."/>
            <person name="Haridas S."/>
            <person name="Kuo A."/>
            <person name="Mondo S."/>
            <person name="Pangilinan J."/>
            <person name="Riley R."/>
            <person name="LaButti K."/>
            <person name="Andreopoulos B."/>
            <person name="Lipzen A."/>
            <person name="Chen C."/>
            <person name="Yanf M."/>
            <person name="Daum C."/>
            <person name="Ng V."/>
            <person name="Clum A."/>
            <person name="Steindorff A."/>
            <person name="Ohm R."/>
            <person name="Martin F."/>
            <person name="Silar P."/>
            <person name="Natvig D."/>
            <person name="Lalanne C."/>
            <person name="Gautier V."/>
            <person name="Ament-velasquez S.L."/>
            <person name="Kruys A."/>
            <person name="Hutchinson M.I."/>
            <person name="Powell A.J."/>
            <person name="Barry K."/>
            <person name="Miller A.N."/>
            <person name="Grigoriev I.V."/>
            <person name="Debuchy R."/>
            <person name="Gladieux P."/>
            <person name="Thoren M.H."/>
            <person name="Johannesson H."/>
        </authorList>
    </citation>
    <scope>NUCLEOTIDE SEQUENCE</scope>
    <source>
        <strain evidence="2">SMH3391-2</strain>
    </source>
</reference>
<feature type="region of interest" description="Disordered" evidence="1">
    <location>
        <begin position="38"/>
        <end position="59"/>
    </location>
</feature>
<protein>
    <submittedName>
        <fullName evidence="2">Mannosyl-3-phosphoglycerate synthase</fullName>
    </submittedName>
</protein>
<gene>
    <name evidence="2" type="ORF">B0T17DRAFT_611154</name>
</gene>
<dbReference type="InterPro" id="IPR012812">
    <property type="entry name" value="Osmo_MPG_synth"/>
</dbReference>
<organism evidence="2 3">
    <name type="scientific">Bombardia bombarda</name>
    <dbReference type="NCBI Taxonomy" id="252184"/>
    <lineage>
        <taxon>Eukaryota</taxon>
        <taxon>Fungi</taxon>
        <taxon>Dikarya</taxon>
        <taxon>Ascomycota</taxon>
        <taxon>Pezizomycotina</taxon>
        <taxon>Sordariomycetes</taxon>
        <taxon>Sordariomycetidae</taxon>
        <taxon>Sordariales</taxon>
        <taxon>Lasiosphaeriaceae</taxon>
        <taxon>Bombardia</taxon>
    </lineage>
</organism>
<dbReference type="InterPro" id="IPR029044">
    <property type="entry name" value="Nucleotide-diphossugar_trans"/>
</dbReference>
<dbReference type="Proteomes" id="UP001174934">
    <property type="component" value="Unassembled WGS sequence"/>
</dbReference>
<dbReference type="Pfam" id="PF09488">
    <property type="entry name" value="Osmo_MPGsynth"/>
    <property type="match status" value="1"/>
</dbReference>
<dbReference type="GO" id="GO:0050504">
    <property type="term" value="F:mannosyl-3-phosphoglycerate synthase activity"/>
    <property type="evidence" value="ECO:0007669"/>
    <property type="project" value="InterPro"/>
</dbReference>
<evidence type="ECO:0000313" key="3">
    <source>
        <dbReference type="Proteomes" id="UP001174934"/>
    </source>
</evidence>
<proteinExistence type="predicted"/>
<evidence type="ECO:0000256" key="1">
    <source>
        <dbReference type="SAM" id="MobiDB-lite"/>
    </source>
</evidence>
<keyword evidence="3" id="KW-1185">Reference proteome</keyword>
<name>A0AA39TGC5_9PEZI</name>
<dbReference type="GO" id="GO:0051479">
    <property type="term" value="P:mannosylglycerate biosynthetic process"/>
    <property type="evidence" value="ECO:0007669"/>
    <property type="project" value="InterPro"/>
</dbReference>
<dbReference type="GO" id="GO:0005737">
    <property type="term" value="C:cytoplasm"/>
    <property type="evidence" value="ECO:0007669"/>
    <property type="project" value="InterPro"/>
</dbReference>
<sequence>MRISTPTETYRVPGTGLFINSETQVLDLEAEHDENLTVLDGDNEGHHDHQQHHKKSISLSPDTLTDTLRQTVIVVPCKNEELEVIRGVLSGIPPACIIILVSNSRRTASDDHYAKEVAMLRDFCRQGSFIHTTKTPTARKALAIHQGDPGAASAFRAMGMPQLSDEDANKIYDGKGEGMLLGIALAAMFCRDPRLMEDGVPRRYIGFVDADNFVPGSVHEYCRVFAAGFAMYPSKKNVMVRIHWPSKPKVRNGQMICEPEGRSSRVVNMWLNRLLAAISPPSSRPSNDRIVVTGNAGEHAMTMDLAVKMVTAGGYAIEPFHFIHLLNQLATSIPDTRDSTVSSRLDPTWILQIRTRNPHVHRQTGEGHIRHLWTQALGTIYHGFPTLWPADSGPGQNNTQEPPVPRLYPAMADMDLDKLRTLMLQQARTLVGYGPWASIHLKTATATATPTTVITNAINTATATISA</sequence>
<dbReference type="Gene3D" id="3.90.550.10">
    <property type="entry name" value="Spore Coat Polysaccharide Biosynthesis Protein SpsA, Chain A"/>
    <property type="match status" value="1"/>
</dbReference>